<protein>
    <submittedName>
        <fullName evidence="1">Uncharacterized protein</fullName>
    </submittedName>
</protein>
<dbReference type="AlphaFoldDB" id="A0AAD2HP03"/>
<comment type="caution">
    <text evidence="1">The sequence shown here is derived from an EMBL/GenBank/DDBJ whole genome shotgun (WGS) entry which is preliminary data.</text>
</comment>
<sequence length="161" mass="17845">MHPHKIVVVERMSVQLRVAFRIASGADEAGFWALDTKPAGLYDGLLAQAAPSRRSRAGQENSRLSNSCLRGPIRVSELPSMQHMPDFEQVVVRQVWFVHVFSHHPSSNAFFNFVQVDRIPFVVLLRLTLQTDNARAADDGAAGVTDAEPVADDVTVLLFHE</sequence>
<name>A0AAD2HP03_9AGAR</name>
<organism evidence="1 2">
    <name type="scientific">Mycena citricolor</name>
    <dbReference type="NCBI Taxonomy" id="2018698"/>
    <lineage>
        <taxon>Eukaryota</taxon>
        <taxon>Fungi</taxon>
        <taxon>Dikarya</taxon>
        <taxon>Basidiomycota</taxon>
        <taxon>Agaricomycotina</taxon>
        <taxon>Agaricomycetes</taxon>
        <taxon>Agaricomycetidae</taxon>
        <taxon>Agaricales</taxon>
        <taxon>Marasmiineae</taxon>
        <taxon>Mycenaceae</taxon>
        <taxon>Mycena</taxon>
    </lineage>
</organism>
<dbReference type="Proteomes" id="UP001295794">
    <property type="component" value="Unassembled WGS sequence"/>
</dbReference>
<keyword evidence="2" id="KW-1185">Reference proteome</keyword>
<proteinExistence type="predicted"/>
<dbReference type="EMBL" id="CAVNYO010000421">
    <property type="protein sequence ID" value="CAK5278374.1"/>
    <property type="molecule type" value="Genomic_DNA"/>
</dbReference>
<accession>A0AAD2HP03</accession>
<reference evidence="1" key="1">
    <citation type="submission" date="2023-11" db="EMBL/GenBank/DDBJ databases">
        <authorList>
            <person name="De Vega J J."/>
            <person name="De Vega J J."/>
        </authorList>
    </citation>
    <scope>NUCLEOTIDE SEQUENCE</scope>
</reference>
<gene>
    <name evidence="1" type="ORF">MYCIT1_LOCUS27691</name>
</gene>
<evidence type="ECO:0000313" key="2">
    <source>
        <dbReference type="Proteomes" id="UP001295794"/>
    </source>
</evidence>
<evidence type="ECO:0000313" key="1">
    <source>
        <dbReference type="EMBL" id="CAK5278374.1"/>
    </source>
</evidence>